<dbReference type="Proteomes" id="UP000799640">
    <property type="component" value="Unassembled WGS sequence"/>
</dbReference>
<evidence type="ECO:0000313" key="3">
    <source>
        <dbReference type="Proteomes" id="UP000799640"/>
    </source>
</evidence>
<keyword evidence="1" id="KW-0472">Membrane</keyword>
<proteinExistence type="predicted"/>
<keyword evidence="3" id="KW-1185">Reference proteome</keyword>
<name>A0A6G1I7D9_9PEZI</name>
<evidence type="ECO:0000256" key="1">
    <source>
        <dbReference type="SAM" id="Phobius"/>
    </source>
</evidence>
<organism evidence="2 3">
    <name type="scientific">Trichodelitschia bisporula</name>
    <dbReference type="NCBI Taxonomy" id="703511"/>
    <lineage>
        <taxon>Eukaryota</taxon>
        <taxon>Fungi</taxon>
        <taxon>Dikarya</taxon>
        <taxon>Ascomycota</taxon>
        <taxon>Pezizomycotina</taxon>
        <taxon>Dothideomycetes</taxon>
        <taxon>Dothideomycetes incertae sedis</taxon>
        <taxon>Phaeotrichales</taxon>
        <taxon>Phaeotrichaceae</taxon>
        <taxon>Trichodelitschia</taxon>
    </lineage>
</organism>
<reference evidence="2" key="1">
    <citation type="journal article" date="2020" name="Stud. Mycol.">
        <title>101 Dothideomycetes genomes: a test case for predicting lifestyles and emergence of pathogens.</title>
        <authorList>
            <person name="Haridas S."/>
            <person name="Albert R."/>
            <person name="Binder M."/>
            <person name="Bloem J."/>
            <person name="Labutti K."/>
            <person name="Salamov A."/>
            <person name="Andreopoulos B."/>
            <person name="Baker S."/>
            <person name="Barry K."/>
            <person name="Bills G."/>
            <person name="Bluhm B."/>
            <person name="Cannon C."/>
            <person name="Castanera R."/>
            <person name="Culley D."/>
            <person name="Daum C."/>
            <person name="Ezra D."/>
            <person name="Gonzalez J."/>
            <person name="Henrissat B."/>
            <person name="Kuo A."/>
            <person name="Liang C."/>
            <person name="Lipzen A."/>
            <person name="Lutzoni F."/>
            <person name="Magnuson J."/>
            <person name="Mondo S."/>
            <person name="Nolan M."/>
            <person name="Ohm R."/>
            <person name="Pangilinan J."/>
            <person name="Park H.-J."/>
            <person name="Ramirez L."/>
            <person name="Alfaro M."/>
            <person name="Sun H."/>
            <person name="Tritt A."/>
            <person name="Yoshinaga Y."/>
            <person name="Zwiers L.-H."/>
            <person name="Turgeon B."/>
            <person name="Goodwin S."/>
            <person name="Spatafora J."/>
            <person name="Crous P."/>
            <person name="Grigoriev I."/>
        </authorList>
    </citation>
    <scope>NUCLEOTIDE SEQUENCE</scope>
    <source>
        <strain evidence="2">CBS 262.69</strain>
    </source>
</reference>
<accession>A0A6G1I7D9</accession>
<dbReference type="EMBL" id="ML996688">
    <property type="protein sequence ID" value="KAF2404223.1"/>
    <property type="molecule type" value="Genomic_DNA"/>
</dbReference>
<sequence>MQSGVCSTVRGCKSIAVLVFIVLFIVAVRLSLRLLSHRLFLLQVLKLRRVIHFFISLKRHRRRAWPRAWSACLQQRTCIYRPAAPRFASRERAWTLTPPGAAFYI</sequence>
<feature type="transmembrane region" description="Helical" evidence="1">
    <location>
        <begin position="12"/>
        <end position="32"/>
    </location>
</feature>
<dbReference type="AlphaFoldDB" id="A0A6G1I7D9"/>
<gene>
    <name evidence="2" type="ORF">EJ06DRAFT_192420</name>
</gene>
<keyword evidence="1" id="KW-1133">Transmembrane helix</keyword>
<keyword evidence="1" id="KW-0812">Transmembrane</keyword>
<evidence type="ECO:0000313" key="2">
    <source>
        <dbReference type="EMBL" id="KAF2404223.1"/>
    </source>
</evidence>
<protein>
    <submittedName>
        <fullName evidence="2">Uncharacterized protein</fullName>
    </submittedName>
</protein>